<dbReference type="InterPro" id="IPR035979">
    <property type="entry name" value="RBD_domain_sf"/>
</dbReference>
<name>A0A8S9I540_BRACR</name>
<dbReference type="InterPro" id="IPR012677">
    <property type="entry name" value="Nucleotide-bd_a/b_plait_sf"/>
</dbReference>
<evidence type="ECO:0000256" key="2">
    <source>
        <dbReference type="SAM" id="MobiDB-lite"/>
    </source>
</evidence>
<dbReference type="PANTHER" id="PTHR14398">
    <property type="entry name" value="RNA RECOGNITION RRM/RNP DOMAIN"/>
    <property type="match status" value="1"/>
</dbReference>
<feature type="compositionally biased region" description="Basic and acidic residues" evidence="2">
    <location>
        <begin position="219"/>
        <end position="231"/>
    </location>
</feature>
<feature type="compositionally biased region" description="Basic and acidic residues" evidence="2">
    <location>
        <begin position="289"/>
        <end position="312"/>
    </location>
</feature>
<feature type="region of interest" description="Disordered" evidence="2">
    <location>
        <begin position="412"/>
        <end position="433"/>
    </location>
</feature>
<keyword evidence="1" id="KW-0694">RNA-binding</keyword>
<organism evidence="3">
    <name type="scientific">Brassica cretica</name>
    <name type="common">Mustard</name>
    <dbReference type="NCBI Taxonomy" id="69181"/>
    <lineage>
        <taxon>Eukaryota</taxon>
        <taxon>Viridiplantae</taxon>
        <taxon>Streptophyta</taxon>
        <taxon>Embryophyta</taxon>
        <taxon>Tracheophyta</taxon>
        <taxon>Spermatophyta</taxon>
        <taxon>Magnoliopsida</taxon>
        <taxon>eudicotyledons</taxon>
        <taxon>Gunneridae</taxon>
        <taxon>Pentapetalae</taxon>
        <taxon>rosids</taxon>
        <taxon>malvids</taxon>
        <taxon>Brassicales</taxon>
        <taxon>Brassicaceae</taxon>
        <taxon>Brassiceae</taxon>
        <taxon>Brassica</taxon>
    </lineage>
</organism>
<feature type="compositionally biased region" description="Polar residues" evidence="2">
    <location>
        <begin position="345"/>
        <end position="355"/>
    </location>
</feature>
<gene>
    <name evidence="3" type="ORF">F2Q70_00018404</name>
</gene>
<feature type="region of interest" description="Disordered" evidence="2">
    <location>
        <begin position="219"/>
        <end position="369"/>
    </location>
</feature>
<dbReference type="AlphaFoldDB" id="A0A8S9I540"/>
<dbReference type="Gene3D" id="3.30.70.330">
    <property type="match status" value="1"/>
</dbReference>
<feature type="compositionally biased region" description="Basic and acidic residues" evidence="2">
    <location>
        <begin position="507"/>
        <end position="522"/>
    </location>
</feature>
<feature type="compositionally biased region" description="Low complexity" evidence="2">
    <location>
        <begin position="482"/>
        <end position="505"/>
    </location>
</feature>
<evidence type="ECO:0000313" key="3">
    <source>
        <dbReference type="EMBL" id="KAF2564606.1"/>
    </source>
</evidence>
<comment type="caution">
    <text evidence="3">The sequence shown here is derived from an EMBL/GenBank/DDBJ whole genome shotgun (WGS) entry which is preliminary data.</text>
</comment>
<dbReference type="PANTHER" id="PTHR14398:SF4">
    <property type="entry name" value="RRM DOMAIN-CONTAINING PROTEIN"/>
    <property type="match status" value="1"/>
</dbReference>
<accession>A0A8S9I540</accession>
<feature type="region of interest" description="Disordered" evidence="2">
    <location>
        <begin position="475"/>
        <end position="571"/>
    </location>
</feature>
<evidence type="ECO:0008006" key="4">
    <source>
        <dbReference type="Google" id="ProtNLM"/>
    </source>
</evidence>
<dbReference type="GO" id="GO:0005634">
    <property type="term" value="C:nucleus"/>
    <property type="evidence" value="ECO:0007669"/>
    <property type="project" value="TreeGrafter"/>
</dbReference>
<feature type="compositionally biased region" description="Polar residues" evidence="2">
    <location>
        <begin position="523"/>
        <end position="535"/>
    </location>
</feature>
<feature type="compositionally biased region" description="Polar residues" evidence="2">
    <location>
        <begin position="543"/>
        <end position="552"/>
    </location>
</feature>
<evidence type="ECO:0000256" key="1">
    <source>
        <dbReference type="ARBA" id="ARBA00022884"/>
    </source>
</evidence>
<feature type="compositionally biased region" description="Acidic residues" evidence="2">
    <location>
        <begin position="233"/>
        <end position="250"/>
    </location>
</feature>
<feature type="compositionally biased region" description="Basic and acidic residues" evidence="2">
    <location>
        <begin position="251"/>
        <end position="262"/>
    </location>
</feature>
<sequence length="571" mass="62529">MKHRCYCEPLDVYISGKNRTALVKSTKPPATKSEGVITCGHDMDEYCMVMAGDWVCGEDGKWNFFVDKQQMSRMVPFRERITVSEMEANVIKEFSYGGKLGSVALSYWPPSTIELATGIRTPPVLLTNDGAVGFFSRHMKVGAPMNLFAKFDVVERGSQSSREESRGKGYRTPAQAMKRKMFDDAWSSGKGGYVSLAASKFDAVVVEEDELLREVEKVEEQIRGESLRSNEGEPSETIDSDSSLDDEVDDRDVRPRGYDKETYSCTTNNAFDHTVVAGGPSSSNAKTTPEGKDETGVKDEEADEPDAKRVKVDTASNSGAAIPSPKTESSTEKKGPIKKPLSIARPSTETPSPDSKNLKQRPYSYTTSLNTPMVNRYKLDNRTTTIKVVPPLPTGLADVAVLKEHFSSYGEVSKVELEDNASTDSGKDQDETHNKSLAACVTFVKRSAAEKAFANARSWQEHTLQLVWVTRQIKKENKSSSDKNNPSVSSDHLSSKNKSAASVSNDPKPEDEVKASSTEEPKSTNVSGDDNTLNEQAAKESVNDNNKSNSESIEGAEKVAAPESNEEQMNG</sequence>
<dbReference type="EMBL" id="QGKY02001250">
    <property type="protein sequence ID" value="KAF2564606.1"/>
    <property type="molecule type" value="Genomic_DNA"/>
</dbReference>
<dbReference type="InterPro" id="IPR045137">
    <property type="entry name" value="RBM26/27"/>
</dbReference>
<dbReference type="SUPFAM" id="SSF54928">
    <property type="entry name" value="RNA-binding domain, RBD"/>
    <property type="match status" value="1"/>
</dbReference>
<protein>
    <recommendedName>
        <fullName evidence="4">RRM domain-containing protein</fullName>
    </recommendedName>
</protein>
<dbReference type="GO" id="GO:0003723">
    <property type="term" value="F:RNA binding"/>
    <property type="evidence" value="ECO:0007669"/>
    <property type="project" value="UniProtKB-KW"/>
</dbReference>
<reference evidence="3" key="1">
    <citation type="submission" date="2019-12" db="EMBL/GenBank/DDBJ databases">
        <title>Genome sequencing and annotation of Brassica cretica.</title>
        <authorList>
            <person name="Studholme D.J."/>
            <person name="Sarris P.F."/>
        </authorList>
    </citation>
    <scope>NUCLEOTIDE SEQUENCE</scope>
    <source>
        <strain evidence="3">PFS-102/07</strain>
        <tissue evidence="3">Leaf</tissue>
    </source>
</reference>
<proteinExistence type="predicted"/>